<proteinExistence type="predicted"/>
<comment type="caution">
    <text evidence="2">The sequence shown here is derived from an EMBL/GenBank/DDBJ whole genome shotgun (WGS) entry which is preliminary data.</text>
</comment>
<keyword evidence="3" id="KW-1185">Reference proteome</keyword>
<dbReference type="Proteomes" id="UP000621210">
    <property type="component" value="Unassembled WGS sequence"/>
</dbReference>
<organism evidence="2 3">
    <name type="scientific">Streptomyces griseicoloratus</name>
    <dbReference type="NCBI Taxonomy" id="2752516"/>
    <lineage>
        <taxon>Bacteria</taxon>
        <taxon>Bacillati</taxon>
        <taxon>Actinomycetota</taxon>
        <taxon>Actinomycetes</taxon>
        <taxon>Kitasatosporales</taxon>
        <taxon>Streptomycetaceae</taxon>
        <taxon>Streptomyces</taxon>
    </lineage>
</organism>
<evidence type="ECO:0008006" key="4">
    <source>
        <dbReference type="Google" id="ProtNLM"/>
    </source>
</evidence>
<accession>A0A926QSP8</accession>
<reference evidence="2" key="2">
    <citation type="submission" date="2020-09" db="EMBL/GenBank/DDBJ databases">
        <authorList>
            <person name="Luo X."/>
        </authorList>
    </citation>
    <scope>NUCLEOTIDE SEQUENCE</scope>
    <source>
        <strain evidence="2">TRM S81-3</strain>
    </source>
</reference>
<keyword evidence="1" id="KW-0732">Signal</keyword>
<feature type="signal peptide" evidence="1">
    <location>
        <begin position="1"/>
        <end position="21"/>
    </location>
</feature>
<evidence type="ECO:0000313" key="2">
    <source>
        <dbReference type="EMBL" id="MBD0422261.1"/>
    </source>
</evidence>
<dbReference type="PROSITE" id="PS51257">
    <property type="entry name" value="PROKAR_LIPOPROTEIN"/>
    <property type="match status" value="1"/>
</dbReference>
<protein>
    <recommendedName>
        <fullName evidence="4">Lipoprotein</fullName>
    </recommendedName>
</protein>
<dbReference type="AlphaFoldDB" id="A0A926QSP8"/>
<gene>
    <name evidence="2" type="ORF">H0H10_24410</name>
</gene>
<dbReference type="EMBL" id="JACVQF010000210">
    <property type="protein sequence ID" value="MBD0422261.1"/>
    <property type="molecule type" value="Genomic_DNA"/>
</dbReference>
<dbReference type="RefSeq" id="WP_188183240.1">
    <property type="nucleotide sequence ID" value="NZ_JACVQF010000210.1"/>
</dbReference>
<name>A0A926QSP8_9ACTN</name>
<reference evidence="2" key="1">
    <citation type="submission" date="2020-09" db="EMBL/GenBank/DDBJ databases">
        <title>Streptomyces grisecoloratus sp. nov., isolated from cotton soil.</title>
        <authorList>
            <person name="Xing L."/>
        </authorList>
    </citation>
    <scope>NUCLEOTIDE SEQUENCE</scope>
    <source>
        <strain evidence="2">TRM S81-3</strain>
    </source>
</reference>
<evidence type="ECO:0000313" key="3">
    <source>
        <dbReference type="Proteomes" id="UP000621210"/>
    </source>
</evidence>
<feature type="chain" id="PRO_5039321934" description="Lipoprotein" evidence="1">
    <location>
        <begin position="22"/>
        <end position="177"/>
    </location>
</feature>
<evidence type="ECO:0000256" key="1">
    <source>
        <dbReference type="SAM" id="SignalP"/>
    </source>
</evidence>
<sequence length="177" mass="19113">MISHRTIKLPLAAIIVLAAVAGCSSEKPERDYAVPDDLCGTPVSAKELTPFLPAGKQIKVSEEDHAGTKICNVVVDGTLVLTATQAWVAQGKTTAYFLAGQTLEEIKHSADSGRFRFSGNESFGKTRNCTDRRYKQELYVALQAQGSEHSDADAMKRLITSYTERVEESAACTAGSQ</sequence>